<dbReference type="AlphaFoldDB" id="A0A7U4QJC7"/>
<dbReference type="SMART" id="SM00849">
    <property type="entry name" value="Lactamase_B"/>
    <property type="match status" value="1"/>
</dbReference>
<dbReference type="GO" id="GO:0016787">
    <property type="term" value="F:hydrolase activity"/>
    <property type="evidence" value="ECO:0007669"/>
    <property type="project" value="UniProtKB-UniRule"/>
</dbReference>
<dbReference type="OrthoDB" id="9789133at2"/>
<dbReference type="EMBL" id="CP013015">
    <property type="protein sequence ID" value="AMM40440.1"/>
    <property type="molecule type" value="Genomic_DNA"/>
</dbReference>
<dbReference type="Pfam" id="PF13483">
    <property type="entry name" value="Lactamase_B_3"/>
    <property type="match status" value="1"/>
</dbReference>
<evidence type="ECO:0000256" key="2">
    <source>
        <dbReference type="HAMAP-Rule" id="MF_00457"/>
    </source>
</evidence>
<dbReference type="InterPro" id="IPR022877">
    <property type="entry name" value="UPF0173"/>
</dbReference>
<dbReference type="HAMAP" id="MF_00457">
    <property type="entry name" value="UPF0173"/>
    <property type="match status" value="1"/>
</dbReference>
<dbReference type="Gene3D" id="3.60.15.10">
    <property type="entry name" value="Ribonuclease Z/Hydroxyacylglutathione hydrolase-like"/>
    <property type="match status" value="1"/>
</dbReference>
<feature type="domain" description="Metallo-beta-lactamase" evidence="3">
    <location>
        <begin position="11"/>
        <end position="194"/>
    </location>
</feature>
<dbReference type="InterPro" id="IPR001279">
    <property type="entry name" value="Metallo-B-lactamas"/>
</dbReference>
<dbReference type="NCBIfam" id="NF001911">
    <property type="entry name" value="PRK00685.1"/>
    <property type="match status" value="1"/>
</dbReference>
<accession>A0A7U4QJC7</accession>
<dbReference type="PANTHER" id="PTHR43546">
    <property type="entry name" value="UPF0173 METAL-DEPENDENT HYDROLASE MJ1163-RELATED"/>
    <property type="match status" value="1"/>
</dbReference>
<evidence type="ECO:0000313" key="4">
    <source>
        <dbReference type="EMBL" id="AMM40440.1"/>
    </source>
</evidence>
<keyword evidence="5" id="KW-1185">Reference proteome</keyword>
<comment type="similarity">
    <text evidence="2">Belongs to the UPF0173 family.</text>
</comment>
<name>A0A7U4QJC7_DESA2</name>
<proteinExistence type="inferred from homology"/>
<protein>
    <recommendedName>
        <fullName evidence="2">UPF0173 metal-dependent hydrolase HS1_000634</fullName>
    </recommendedName>
</protein>
<keyword evidence="1 2" id="KW-0378">Hydrolase</keyword>
<organism evidence="4 5">
    <name type="scientific">Desulfofervidus auxilii</name>
    <dbReference type="NCBI Taxonomy" id="1621989"/>
    <lineage>
        <taxon>Bacteria</taxon>
        <taxon>Pseudomonadati</taxon>
        <taxon>Thermodesulfobacteriota</taxon>
        <taxon>Candidatus Desulfofervidia</taxon>
        <taxon>Candidatus Desulfofervidales</taxon>
        <taxon>Candidatus Desulfofervidaceae</taxon>
        <taxon>Candidatus Desulfofervidus</taxon>
    </lineage>
</organism>
<dbReference type="InterPro" id="IPR050114">
    <property type="entry name" value="UPF0173_UPF0282_UlaG_hydrolase"/>
</dbReference>
<evidence type="ECO:0000313" key="5">
    <source>
        <dbReference type="Proteomes" id="UP000070560"/>
    </source>
</evidence>
<dbReference type="KEGG" id="daw:HS1_000634"/>
<dbReference type="InterPro" id="IPR036866">
    <property type="entry name" value="RibonucZ/Hydroxyglut_hydro"/>
</dbReference>
<sequence length="232" mass="25556">MVNKAKITWLGHAAFKIEANGINIYIDPWLENPQSPVKWQEIKDAHLVLVTHDHFDHTGQAKEITQQSNAILVANVETARKFGNEGLSPENIANNGYGLNIGGSFNFEDIKITMVQAYHSSATGVATGYVIRYPNDINIYHAGDTGIFSEMGLIGELYPLTVALLPIGDTFTMDAYQAAYALKLLKPKVVIPMHYATFPIIAKDAHKFSELVPEISPQTKVVILTPGESYTL</sequence>
<reference evidence="4 5" key="1">
    <citation type="submission" date="2015-10" db="EMBL/GenBank/DDBJ databases">
        <title>Candidatus Desulfofervidus auxilii, a hydrogenotrophic sulfate-reducing bacterium involved in the thermophilic anaerobic oxidation of methane.</title>
        <authorList>
            <person name="Krukenberg V."/>
            <person name="Richter M."/>
            <person name="Wegener G."/>
        </authorList>
    </citation>
    <scope>NUCLEOTIDE SEQUENCE [LARGE SCALE GENOMIC DNA]</scope>
    <source>
        <strain evidence="4 5">HS1</strain>
    </source>
</reference>
<dbReference type="Proteomes" id="UP000070560">
    <property type="component" value="Chromosome"/>
</dbReference>
<gene>
    <name evidence="4" type="ORF">HS1_000634</name>
</gene>
<dbReference type="PANTHER" id="PTHR43546:SF3">
    <property type="entry name" value="UPF0173 METAL-DEPENDENT HYDROLASE MJ1163"/>
    <property type="match status" value="1"/>
</dbReference>
<dbReference type="SUPFAM" id="SSF56281">
    <property type="entry name" value="Metallo-hydrolase/oxidoreductase"/>
    <property type="match status" value="1"/>
</dbReference>
<evidence type="ECO:0000259" key="3">
    <source>
        <dbReference type="SMART" id="SM00849"/>
    </source>
</evidence>
<evidence type="ECO:0000256" key="1">
    <source>
        <dbReference type="ARBA" id="ARBA00022801"/>
    </source>
</evidence>